<feature type="domain" description="Ppx/GppA phosphatase C-terminal" evidence="3">
    <location>
        <begin position="325"/>
        <end position="475"/>
    </location>
</feature>
<dbReference type="InterPro" id="IPR050273">
    <property type="entry name" value="GppA/Ppx_hydrolase"/>
</dbReference>
<dbReference type="InterPro" id="IPR043129">
    <property type="entry name" value="ATPase_NBD"/>
</dbReference>
<dbReference type="RefSeq" id="WP_177978492.1">
    <property type="nucleotide sequence ID" value="NZ_JAJEPU010000001.1"/>
</dbReference>
<sequence length="519" mass="59350">MVRTFAAIDVGSFELELGIFEISDKNGIRAVDHVKHMIALGRDTFRDGKISYRLVEETCGVLEDFVRIMKEYQVEDYRAYATSAMREARNSQIVLEQIRVRTGIEVKIISNSEQRFISYKAIAAKEAEFQKIIQQGTAIVDVGFGSMQVSLFDKDALVMTQSLPLGVLRLKEFLANARASAEVEHSLVKELVDNELMTFRKMYLKDREFKNVIAIGEPILTLYYKTEAGKRKEQLTAEEFDHFYARIKSMTKDQLEDAFDVNGEYAQMLFPTASIYKRMLDITGAQMIWVPGIRMVDGMAAEYAEDKKMLKFNHDFSNDIIVASKNIARRYKCQMSHVQAVEDSALKLFDTLKRYHGMKSRERLLLQIAVNLHACGKFVTMRDALDCAYNIIMSTEIIGLSHVEREIVANVVKYHDQKFRYNEVEVSAKPSRDSRLVNPENLTLMIAKLTAILRLANSMDRSHLNKLADCKLNVRENQLVISTDYSGDVTLEAISIAEKGDFFEEIFGVRPVLRQKKKV</sequence>
<evidence type="ECO:0000259" key="3">
    <source>
        <dbReference type="Pfam" id="PF21447"/>
    </source>
</evidence>
<comment type="caution">
    <text evidence="4">The sequence shown here is derived from an EMBL/GenBank/DDBJ whole genome shotgun (WGS) entry which is preliminary data.</text>
</comment>
<dbReference type="Gene3D" id="3.30.420.150">
    <property type="entry name" value="Exopolyphosphatase. Domain 2"/>
    <property type="match status" value="1"/>
</dbReference>
<dbReference type="InterPro" id="IPR003695">
    <property type="entry name" value="Ppx_GppA_N"/>
</dbReference>
<dbReference type="SUPFAM" id="SSF109604">
    <property type="entry name" value="HD-domain/PDEase-like"/>
    <property type="match status" value="1"/>
</dbReference>
<evidence type="ECO:0000256" key="1">
    <source>
        <dbReference type="ARBA" id="ARBA00007125"/>
    </source>
</evidence>
<evidence type="ECO:0000259" key="2">
    <source>
        <dbReference type="Pfam" id="PF02541"/>
    </source>
</evidence>
<dbReference type="PANTHER" id="PTHR30005:SF0">
    <property type="entry name" value="RETROGRADE REGULATION PROTEIN 2"/>
    <property type="match status" value="1"/>
</dbReference>
<dbReference type="SUPFAM" id="SSF53067">
    <property type="entry name" value="Actin-like ATPase domain"/>
    <property type="match status" value="2"/>
</dbReference>
<name>A0AAE3AKB0_9FIRM</name>
<dbReference type="Proteomes" id="UP001198962">
    <property type="component" value="Unassembled WGS sequence"/>
</dbReference>
<dbReference type="PANTHER" id="PTHR30005">
    <property type="entry name" value="EXOPOLYPHOSPHATASE"/>
    <property type="match status" value="1"/>
</dbReference>
<dbReference type="GO" id="GO:0016462">
    <property type="term" value="F:pyrophosphatase activity"/>
    <property type="evidence" value="ECO:0007669"/>
    <property type="project" value="TreeGrafter"/>
</dbReference>
<organism evidence="4 5">
    <name type="scientific">Brotaphodocola catenula</name>
    <dbReference type="NCBI Taxonomy" id="2885361"/>
    <lineage>
        <taxon>Bacteria</taxon>
        <taxon>Bacillati</taxon>
        <taxon>Bacillota</taxon>
        <taxon>Clostridia</taxon>
        <taxon>Lachnospirales</taxon>
        <taxon>Lachnospiraceae</taxon>
        <taxon>Brotaphodocola</taxon>
    </lineage>
</organism>
<reference evidence="4" key="1">
    <citation type="submission" date="2021-10" db="EMBL/GenBank/DDBJ databases">
        <title>Anaerobic single-cell dispensing facilitates the cultivation of human gut bacteria.</title>
        <authorList>
            <person name="Afrizal A."/>
        </authorList>
    </citation>
    <scope>NUCLEOTIDE SEQUENCE</scope>
    <source>
        <strain evidence="4">CLA-AA-H274</strain>
    </source>
</reference>
<protein>
    <submittedName>
        <fullName evidence="4">Exopolyphosphatase</fullName>
    </submittedName>
</protein>
<comment type="similarity">
    <text evidence="1">Belongs to the GppA/Ppx family.</text>
</comment>
<proteinExistence type="inferred from homology"/>
<feature type="domain" description="Ppx/GppA phosphatase N-terminal" evidence="2">
    <location>
        <begin position="24"/>
        <end position="282"/>
    </location>
</feature>
<dbReference type="CDD" id="cd24006">
    <property type="entry name" value="ASKHA_NBD_PPX_GppA"/>
    <property type="match status" value="1"/>
</dbReference>
<dbReference type="Pfam" id="PF02541">
    <property type="entry name" value="Ppx-GppA"/>
    <property type="match status" value="1"/>
</dbReference>
<evidence type="ECO:0000313" key="4">
    <source>
        <dbReference type="EMBL" id="MCC2163409.1"/>
    </source>
</evidence>
<dbReference type="Gene3D" id="3.30.420.40">
    <property type="match status" value="1"/>
</dbReference>
<gene>
    <name evidence="4" type="ORF">LKD32_00690</name>
</gene>
<dbReference type="Gene3D" id="1.10.3210.10">
    <property type="entry name" value="Hypothetical protein af1432"/>
    <property type="match status" value="1"/>
</dbReference>
<dbReference type="InterPro" id="IPR048950">
    <property type="entry name" value="Ppx_GppA_C"/>
</dbReference>
<keyword evidence="5" id="KW-1185">Reference proteome</keyword>
<dbReference type="Pfam" id="PF21447">
    <property type="entry name" value="Ppx-GppA_III"/>
    <property type="match status" value="1"/>
</dbReference>
<accession>A0AAE3AKB0</accession>
<evidence type="ECO:0000313" key="5">
    <source>
        <dbReference type="Proteomes" id="UP001198962"/>
    </source>
</evidence>
<dbReference type="AlphaFoldDB" id="A0AAE3AKB0"/>
<dbReference type="EMBL" id="JAJEPU010000001">
    <property type="protein sequence ID" value="MCC2163409.1"/>
    <property type="molecule type" value="Genomic_DNA"/>
</dbReference>